<keyword evidence="1" id="KW-1133">Transmembrane helix</keyword>
<accession>A0ABW1G6G3</accession>
<name>A0ABW1G6G3_9ACTN</name>
<evidence type="ECO:0000256" key="1">
    <source>
        <dbReference type="SAM" id="Phobius"/>
    </source>
</evidence>
<keyword evidence="1" id="KW-0472">Membrane</keyword>
<dbReference type="Proteomes" id="UP001596174">
    <property type="component" value="Unassembled WGS sequence"/>
</dbReference>
<gene>
    <name evidence="2" type="ORF">ACFP3V_24430</name>
</gene>
<dbReference type="EMBL" id="JBHSQJ010000112">
    <property type="protein sequence ID" value="MFC5910355.1"/>
    <property type="molecule type" value="Genomic_DNA"/>
</dbReference>
<proteinExistence type="predicted"/>
<keyword evidence="1" id="KW-0812">Transmembrane</keyword>
<feature type="transmembrane region" description="Helical" evidence="1">
    <location>
        <begin position="12"/>
        <end position="34"/>
    </location>
</feature>
<dbReference type="RefSeq" id="WP_380587372.1">
    <property type="nucleotide sequence ID" value="NZ_JBHSQJ010000112.1"/>
</dbReference>
<evidence type="ECO:0000313" key="3">
    <source>
        <dbReference type="Proteomes" id="UP001596174"/>
    </source>
</evidence>
<sequence length="46" mass="5053">MDDLTRRNRRGGLGCFLVAVVVIAAVIALGVWAWQQPGGNTPSYWH</sequence>
<evidence type="ECO:0000313" key="2">
    <source>
        <dbReference type="EMBL" id="MFC5910355.1"/>
    </source>
</evidence>
<keyword evidence="3" id="KW-1185">Reference proteome</keyword>
<organism evidence="2 3">
    <name type="scientific">Streptacidiphilus monticola</name>
    <dbReference type="NCBI Taxonomy" id="2161674"/>
    <lineage>
        <taxon>Bacteria</taxon>
        <taxon>Bacillati</taxon>
        <taxon>Actinomycetota</taxon>
        <taxon>Actinomycetes</taxon>
        <taxon>Kitasatosporales</taxon>
        <taxon>Streptomycetaceae</taxon>
        <taxon>Streptacidiphilus</taxon>
    </lineage>
</organism>
<reference evidence="3" key="1">
    <citation type="journal article" date="2019" name="Int. J. Syst. Evol. Microbiol.">
        <title>The Global Catalogue of Microorganisms (GCM) 10K type strain sequencing project: providing services to taxonomists for standard genome sequencing and annotation.</title>
        <authorList>
            <consortium name="The Broad Institute Genomics Platform"/>
            <consortium name="The Broad Institute Genome Sequencing Center for Infectious Disease"/>
            <person name="Wu L."/>
            <person name="Ma J."/>
        </authorList>
    </citation>
    <scope>NUCLEOTIDE SEQUENCE [LARGE SCALE GENOMIC DNA]</scope>
    <source>
        <strain evidence="3">JCM 4816</strain>
    </source>
</reference>
<protein>
    <submittedName>
        <fullName evidence="2">Uncharacterized protein</fullName>
    </submittedName>
</protein>
<comment type="caution">
    <text evidence="2">The sequence shown here is derived from an EMBL/GenBank/DDBJ whole genome shotgun (WGS) entry which is preliminary data.</text>
</comment>